<keyword evidence="5 8" id="KW-0949">S-adenosyl-L-methionine</keyword>
<dbReference type="EC" id="2.1.1.72" evidence="2 8"/>
<feature type="binding site" evidence="7">
    <location>
        <position position="65"/>
    </location>
    <ligand>
        <name>S-adenosyl-L-methionine</name>
        <dbReference type="ChEBI" id="CHEBI:59789"/>
    </ligand>
</feature>
<comment type="similarity">
    <text evidence="1 8">Belongs to the N(4)/N(6)-methyltransferase family.</text>
</comment>
<gene>
    <name evidence="9" type="ORF">FRZ40_32240</name>
</gene>
<dbReference type="InterPro" id="IPR012263">
    <property type="entry name" value="M_m6A_EcoRV"/>
</dbReference>
<feature type="binding site" evidence="7">
    <location>
        <position position="25"/>
    </location>
    <ligand>
        <name>S-adenosyl-L-methionine</name>
        <dbReference type="ChEBI" id="CHEBI:59789"/>
    </ligand>
</feature>
<accession>A0A5C6V0R5</accession>
<dbReference type="PRINTS" id="PR00505">
    <property type="entry name" value="D12N6MTFRASE"/>
</dbReference>
<dbReference type="GO" id="GO:0006298">
    <property type="term" value="P:mismatch repair"/>
    <property type="evidence" value="ECO:0007669"/>
    <property type="project" value="TreeGrafter"/>
</dbReference>
<dbReference type="PANTHER" id="PTHR30481">
    <property type="entry name" value="DNA ADENINE METHYLASE"/>
    <property type="match status" value="1"/>
</dbReference>
<sequence>MHKHPESPKAPIPVPKPPLKWTGGKARIINEIVGRLPVGRRLIEPFVGGASVFLASSYDRYLLGDANQHLIDLYRSVVHRFDDLLALTSSYFIEDYRSKERYLEVRSAFNRSQDPLERSAQFLYLNRFGFNGLCRYNQSGEYNVPYGKPARVPRLPVERLVAFREKAARATFVAADFITVMRQAVPGDVVYCDPPYLDRDSAGRSFTGYGASGFGFDRHRELASMARTLAAQGVPVLISNHDCEAARSLYEGAQLFQFEARRSISADATRRATATELVAFFSPRHEQDERPIPSSFTGLQSNLFEESVVVG</sequence>
<dbReference type="PIRSF" id="PIRSF000398">
    <property type="entry name" value="M_m6A_EcoRV"/>
    <property type="match status" value="1"/>
</dbReference>
<feature type="binding site" evidence="7">
    <location>
        <position position="193"/>
    </location>
    <ligand>
        <name>S-adenosyl-L-methionine</name>
        <dbReference type="ChEBI" id="CHEBI:59789"/>
    </ligand>
</feature>
<dbReference type="GO" id="GO:1904047">
    <property type="term" value="F:S-adenosyl-L-methionine binding"/>
    <property type="evidence" value="ECO:0007669"/>
    <property type="project" value="TreeGrafter"/>
</dbReference>
<reference evidence="9 10" key="1">
    <citation type="journal article" date="2018" name="Int. J. Syst. Evol. Microbiol.">
        <title>Paraburkholderia azotifigens sp. nov., a nitrogen-fixing bacterium isolated from paddy soil.</title>
        <authorList>
            <person name="Choi G.M."/>
            <person name="Im W.T."/>
        </authorList>
    </citation>
    <scope>NUCLEOTIDE SEQUENCE [LARGE SCALE GENOMIC DNA]</scope>
    <source>
        <strain evidence="9 10">NF 2-5-3</strain>
    </source>
</reference>
<organism evidence="9 10">
    <name type="scientific">Paraburkholderia azotifigens</name>
    <dbReference type="NCBI Taxonomy" id="2057004"/>
    <lineage>
        <taxon>Bacteria</taxon>
        <taxon>Pseudomonadati</taxon>
        <taxon>Pseudomonadota</taxon>
        <taxon>Betaproteobacteria</taxon>
        <taxon>Burkholderiales</taxon>
        <taxon>Burkholderiaceae</taxon>
        <taxon>Paraburkholderia</taxon>
    </lineage>
</organism>
<evidence type="ECO:0000313" key="10">
    <source>
        <dbReference type="Proteomes" id="UP000321776"/>
    </source>
</evidence>
<evidence type="ECO:0000256" key="2">
    <source>
        <dbReference type="ARBA" id="ARBA00011900"/>
    </source>
</evidence>
<evidence type="ECO:0000256" key="5">
    <source>
        <dbReference type="ARBA" id="ARBA00022691"/>
    </source>
</evidence>
<dbReference type="PANTHER" id="PTHR30481:SF3">
    <property type="entry name" value="DNA ADENINE METHYLASE"/>
    <property type="match status" value="1"/>
</dbReference>
<evidence type="ECO:0000256" key="7">
    <source>
        <dbReference type="PIRSR" id="PIRSR000398-1"/>
    </source>
</evidence>
<dbReference type="PROSITE" id="PS00092">
    <property type="entry name" value="N6_MTASE"/>
    <property type="match status" value="1"/>
</dbReference>
<comment type="caution">
    <text evidence="9">The sequence shown here is derived from an EMBL/GenBank/DDBJ whole genome shotgun (WGS) entry which is preliminary data.</text>
</comment>
<proteinExistence type="inferred from homology"/>
<dbReference type="EMBL" id="VOQS01000005">
    <property type="protein sequence ID" value="TXC79097.1"/>
    <property type="molecule type" value="Genomic_DNA"/>
</dbReference>
<dbReference type="AlphaFoldDB" id="A0A5C6V0R5"/>
<dbReference type="Proteomes" id="UP000321776">
    <property type="component" value="Unassembled WGS sequence"/>
</dbReference>
<protein>
    <recommendedName>
        <fullName evidence="2 8">Site-specific DNA-methyltransferase (adenine-specific)</fullName>
        <ecNumber evidence="2 8">2.1.1.72</ecNumber>
    </recommendedName>
</protein>
<dbReference type="InterPro" id="IPR012327">
    <property type="entry name" value="MeTrfase_D12"/>
</dbReference>
<keyword evidence="3 8" id="KW-0489">Methyltransferase</keyword>
<dbReference type="Pfam" id="PF02086">
    <property type="entry name" value="MethyltransfD12"/>
    <property type="match status" value="1"/>
</dbReference>
<dbReference type="Gene3D" id="3.40.50.150">
    <property type="entry name" value="Vaccinia Virus protein VP39"/>
    <property type="match status" value="1"/>
</dbReference>
<evidence type="ECO:0000256" key="3">
    <source>
        <dbReference type="ARBA" id="ARBA00022603"/>
    </source>
</evidence>
<dbReference type="Gene3D" id="1.10.1020.10">
    <property type="entry name" value="Adenine-specific Methyltransferase, Domain 2"/>
    <property type="match status" value="1"/>
</dbReference>
<name>A0A5C6V0R5_9BURK</name>
<feature type="binding site" evidence="7">
    <location>
        <position position="21"/>
    </location>
    <ligand>
        <name>S-adenosyl-L-methionine</name>
        <dbReference type="ChEBI" id="CHEBI:59789"/>
    </ligand>
</feature>
<dbReference type="SUPFAM" id="SSF53335">
    <property type="entry name" value="S-adenosyl-L-methionine-dependent methyltransferases"/>
    <property type="match status" value="1"/>
</dbReference>
<dbReference type="InterPro" id="IPR023095">
    <property type="entry name" value="Ade_MeTrfase_dom_2"/>
</dbReference>
<dbReference type="GO" id="GO:0009007">
    <property type="term" value="F:site-specific DNA-methyltransferase (adenine-specific) activity"/>
    <property type="evidence" value="ECO:0007669"/>
    <property type="project" value="UniProtKB-UniRule"/>
</dbReference>
<evidence type="ECO:0000256" key="1">
    <source>
        <dbReference type="ARBA" id="ARBA00006594"/>
    </source>
</evidence>
<dbReference type="InterPro" id="IPR029063">
    <property type="entry name" value="SAM-dependent_MTases_sf"/>
</dbReference>
<dbReference type="InterPro" id="IPR002052">
    <property type="entry name" value="DNA_methylase_N6_adenine_CS"/>
</dbReference>
<keyword evidence="4 8" id="KW-0808">Transferase</keyword>
<dbReference type="GO" id="GO:0032259">
    <property type="term" value="P:methylation"/>
    <property type="evidence" value="ECO:0007669"/>
    <property type="project" value="UniProtKB-KW"/>
</dbReference>
<dbReference type="GO" id="GO:0009307">
    <property type="term" value="P:DNA restriction-modification system"/>
    <property type="evidence" value="ECO:0007669"/>
    <property type="project" value="InterPro"/>
</dbReference>
<comment type="catalytic activity">
    <reaction evidence="6 8">
        <text>a 2'-deoxyadenosine in DNA + S-adenosyl-L-methionine = an N(6)-methyl-2'-deoxyadenosine in DNA + S-adenosyl-L-homocysteine + H(+)</text>
        <dbReference type="Rhea" id="RHEA:15197"/>
        <dbReference type="Rhea" id="RHEA-COMP:12418"/>
        <dbReference type="Rhea" id="RHEA-COMP:12419"/>
        <dbReference type="ChEBI" id="CHEBI:15378"/>
        <dbReference type="ChEBI" id="CHEBI:57856"/>
        <dbReference type="ChEBI" id="CHEBI:59789"/>
        <dbReference type="ChEBI" id="CHEBI:90615"/>
        <dbReference type="ChEBI" id="CHEBI:90616"/>
        <dbReference type="EC" id="2.1.1.72"/>
    </reaction>
</comment>
<dbReference type="GO" id="GO:0043565">
    <property type="term" value="F:sequence-specific DNA binding"/>
    <property type="evidence" value="ECO:0007669"/>
    <property type="project" value="TreeGrafter"/>
</dbReference>
<evidence type="ECO:0000256" key="6">
    <source>
        <dbReference type="ARBA" id="ARBA00047942"/>
    </source>
</evidence>
<evidence type="ECO:0000256" key="4">
    <source>
        <dbReference type="ARBA" id="ARBA00022679"/>
    </source>
</evidence>
<dbReference type="NCBIfam" id="TIGR00571">
    <property type="entry name" value="dam"/>
    <property type="match status" value="1"/>
</dbReference>
<dbReference type="RefSeq" id="WP_147236916.1">
    <property type="nucleotide sequence ID" value="NZ_VOQS01000005.1"/>
</dbReference>
<evidence type="ECO:0000313" key="9">
    <source>
        <dbReference type="EMBL" id="TXC79097.1"/>
    </source>
</evidence>
<evidence type="ECO:0000256" key="8">
    <source>
        <dbReference type="RuleBase" id="RU361257"/>
    </source>
</evidence>